<evidence type="ECO:0000313" key="2">
    <source>
        <dbReference type="EMBL" id="RLL96039.1"/>
    </source>
</evidence>
<name>A0A3R7F570_9EURO</name>
<keyword evidence="1" id="KW-0472">Membrane</keyword>
<evidence type="ECO:0008006" key="4">
    <source>
        <dbReference type="Google" id="ProtNLM"/>
    </source>
</evidence>
<feature type="transmembrane region" description="Helical" evidence="1">
    <location>
        <begin position="143"/>
        <end position="164"/>
    </location>
</feature>
<dbReference type="AlphaFoldDB" id="A0A3R7F570"/>
<dbReference type="EMBL" id="NIDN02000127">
    <property type="protein sequence ID" value="RLL96039.1"/>
    <property type="molecule type" value="Genomic_DNA"/>
</dbReference>
<dbReference type="Proteomes" id="UP000215289">
    <property type="component" value="Unassembled WGS sequence"/>
</dbReference>
<keyword evidence="1" id="KW-1133">Transmembrane helix</keyword>
<keyword evidence="1" id="KW-0812">Transmembrane</keyword>
<dbReference type="OrthoDB" id="1523883at2759"/>
<evidence type="ECO:0000256" key="1">
    <source>
        <dbReference type="SAM" id="Phobius"/>
    </source>
</evidence>
<dbReference type="STRING" id="1245748.A0A3R7F570"/>
<proteinExistence type="predicted"/>
<keyword evidence="3" id="KW-1185">Reference proteome</keyword>
<reference evidence="2 3" key="1">
    <citation type="submission" date="2018-08" db="EMBL/GenBank/DDBJ databases">
        <title>Draft genome sequences of two Aspergillus turcosus clinical strains isolated from bronchoalveolar lavage fluid: one azole-susceptible and the other azole-resistant.</title>
        <authorList>
            <person name="Parent-Michaud M."/>
            <person name="Dufresne P.J."/>
            <person name="Fournier E."/>
            <person name="Martineau C."/>
            <person name="Moreira S."/>
            <person name="Perkins V."/>
            <person name="De Repentigny L."/>
            <person name="Dufresne S.F."/>
        </authorList>
    </citation>
    <scope>NUCLEOTIDE SEQUENCE [LARGE SCALE GENOMIC DNA]</scope>
    <source>
        <strain evidence="2">HMR AF 1038</strain>
    </source>
</reference>
<sequence length="167" mass="18684">MASRMIFDPLVALRLAPLISSTCSLWFAWDQHLFLSIFVSPENRSFSNQFVPTYFRTFFRRGLTWVLVLLGLSLSTAGLNIVTDGASLRARQSLQWYAAGAAFATGHVAFAPFVAPKVRAISEDHSQGQSTRDLEAWLRLNRIRMFTVDLAAWVCFGVGAIWTLGDH</sequence>
<feature type="transmembrane region" description="Helical" evidence="1">
    <location>
        <begin position="94"/>
        <end position="115"/>
    </location>
</feature>
<protein>
    <recommendedName>
        <fullName evidence="4">Integral membrane protein</fullName>
    </recommendedName>
</protein>
<feature type="transmembrane region" description="Helical" evidence="1">
    <location>
        <begin position="62"/>
        <end position="82"/>
    </location>
</feature>
<comment type="caution">
    <text evidence="2">The sequence shown here is derived from an EMBL/GenBank/DDBJ whole genome shotgun (WGS) entry which is preliminary data.</text>
</comment>
<evidence type="ECO:0000313" key="3">
    <source>
        <dbReference type="Proteomes" id="UP000215289"/>
    </source>
</evidence>
<accession>A0A3R7F570</accession>
<organism evidence="2 3">
    <name type="scientific">Aspergillus turcosus</name>
    <dbReference type="NCBI Taxonomy" id="1245748"/>
    <lineage>
        <taxon>Eukaryota</taxon>
        <taxon>Fungi</taxon>
        <taxon>Dikarya</taxon>
        <taxon>Ascomycota</taxon>
        <taxon>Pezizomycotina</taxon>
        <taxon>Eurotiomycetes</taxon>
        <taxon>Eurotiomycetidae</taxon>
        <taxon>Eurotiales</taxon>
        <taxon>Aspergillaceae</taxon>
        <taxon>Aspergillus</taxon>
        <taxon>Aspergillus subgen. Fumigati</taxon>
    </lineage>
</organism>
<gene>
    <name evidence="2" type="ORF">CFD26_105597</name>
</gene>